<evidence type="ECO:0000313" key="3">
    <source>
        <dbReference type="Proteomes" id="UP000749471"/>
    </source>
</evidence>
<dbReference type="Proteomes" id="UP000749471">
    <property type="component" value="Unassembled WGS sequence"/>
</dbReference>
<keyword evidence="1" id="KW-0812">Transmembrane</keyword>
<evidence type="ECO:0000313" key="2">
    <source>
        <dbReference type="EMBL" id="MBU5437219.1"/>
    </source>
</evidence>
<keyword evidence="1" id="KW-0472">Membrane</keyword>
<dbReference type="RefSeq" id="WP_216517118.1">
    <property type="nucleotide sequence ID" value="NZ_JAHLPM010000003.1"/>
</dbReference>
<name>A0ABS6E2U2_9FIRM</name>
<accession>A0ABS6E2U2</accession>
<proteinExistence type="predicted"/>
<comment type="caution">
    <text evidence="2">The sequence shown here is derived from an EMBL/GenBank/DDBJ whole genome shotgun (WGS) entry which is preliminary data.</text>
</comment>
<sequence length="60" mass="6846">MGMLINFLLEGIGVVLIGVLTIFIFLTIHESEHFMGFILNKVNVYAIFIINLFFIKENGK</sequence>
<evidence type="ECO:0000256" key="1">
    <source>
        <dbReference type="SAM" id="Phobius"/>
    </source>
</evidence>
<keyword evidence="1" id="KW-1133">Transmembrane helix</keyword>
<gene>
    <name evidence="2" type="ORF">KQI42_04310</name>
</gene>
<feature type="transmembrane region" description="Helical" evidence="1">
    <location>
        <begin position="34"/>
        <end position="55"/>
    </location>
</feature>
<protein>
    <submittedName>
        <fullName evidence="2">Uncharacterized protein</fullName>
    </submittedName>
</protein>
<organism evidence="2 3">
    <name type="scientific">Tissierella simiarum</name>
    <dbReference type="NCBI Taxonomy" id="2841534"/>
    <lineage>
        <taxon>Bacteria</taxon>
        <taxon>Bacillati</taxon>
        <taxon>Bacillota</taxon>
        <taxon>Tissierellia</taxon>
        <taxon>Tissierellales</taxon>
        <taxon>Tissierellaceae</taxon>
        <taxon>Tissierella</taxon>
    </lineage>
</organism>
<reference evidence="2 3" key="1">
    <citation type="submission" date="2021-06" db="EMBL/GenBank/DDBJ databases">
        <authorList>
            <person name="Sun Q."/>
            <person name="Li D."/>
        </authorList>
    </citation>
    <scope>NUCLEOTIDE SEQUENCE [LARGE SCALE GENOMIC DNA]</scope>
    <source>
        <strain evidence="2 3">MSJ-40</strain>
    </source>
</reference>
<keyword evidence="3" id="KW-1185">Reference proteome</keyword>
<feature type="transmembrane region" description="Helical" evidence="1">
    <location>
        <begin position="7"/>
        <end position="28"/>
    </location>
</feature>
<dbReference type="EMBL" id="JAHLPM010000003">
    <property type="protein sequence ID" value="MBU5437219.1"/>
    <property type="molecule type" value="Genomic_DNA"/>
</dbReference>